<evidence type="ECO:0000256" key="8">
    <source>
        <dbReference type="ARBA" id="ARBA00023014"/>
    </source>
</evidence>
<dbReference type="InterPro" id="IPR051536">
    <property type="entry name" value="UDG_Type-4/5"/>
</dbReference>
<sequence>MQDATPPRSPPRGDTPATLDECRRCDLWRNATHGVPGSGPRSARIMLIGEQPGDQEDLAGQAFVGPAGRILDQALARAGVARDEVYVTNAVKHFKWIPRGKRRMHKTPAQREVDACLYWLDQELDRIRPPVIVTLGATALRAMVRRPVRMQDYLDQPVRLGEAWLLATWHPSYALRVNDAAERDSVIAAIANAIARARKLASQAGDE</sequence>
<dbReference type="InterPro" id="IPR005273">
    <property type="entry name" value="Ura-DNA_glyco_family4"/>
</dbReference>
<comment type="caution">
    <text evidence="11">The sequence shown here is derived from an EMBL/GenBank/DDBJ whole genome shotgun (WGS) entry which is preliminary data.</text>
</comment>
<dbReference type="NCBIfam" id="TIGR00758">
    <property type="entry name" value="UDG_fam4"/>
    <property type="match status" value="1"/>
</dbReference>
<evidence type="ECO:0000313" key="11">
    <source>
        <dbReference type="EMBL" id="RXN91004.1"/>
    </source>
</evidence>
<evidence type="ECO:0000256" key="3">
    <source>
        <dbReference type="ARBA" id="ARBA00022485"/>
    </source>
</evidence>
<dbReference type="SMART" id="SM00987">
    <property type="entry name" value="UreE_C"/>
    <property type="match status" value="1"/>
</dbReference>
<dbReference type="AlphaFoldDB" id="A0A4Q1HND9"/>
<dbReference type="Proteomes" id="UP000290849">
    <property type="component" value="Unassembled WGS sequence"/>
</dbReference>
<dbReference type="InterPro" id="IPR036895">
    <property type="entry name" value="Uracil-DNA_glycosylase-like_sf"/>
</dbReference>
<dbReference type="RefSeq" id="WP_129149562.1">
    <property type="nucleotide sequence ID" value="NZ_JBHSDO010000013.1"/>
</dbReference>
<keyword evidence="4" id="KW-0479">Metal-binding</keyword>
<comment type="similarity">
    <text evidence="1">Belongs to the uracil-DNA glycosylase (UDG) superfamily. Type 4 (UDGa) family.</text>
</comment>
<protein>
    <recommendedName>
        <fullName evidence="2">Type-4 uracil-DNA glycosylase</fullName>
    </recommendedName>
</protein>
<evidence type="ECO:0000256" key="1">
    <source>
        <dbReference type="ARBA" id="ARBA00006521"/>
    </source>
</evidence>
<dbReference type="GO" id="GO:0006281">
    <property type="term" value="P:DNA repair"/>
    <property type="evidence" value="ECO:0007669"/>
    <property type="project" value="UniProtKB-KW"/>
</dbReference>
<feature type="domain" description="Uracil-DNA glycosylase-like" evidence="10">
    <location>
        <begin position="36"/>
        <end position="195"/>
    </location>
</feature>
<dbReference type="NCBIfam" id="TIGR03914">
    <property type="entry name" value="UDG_fam_dom"/>
    <property type="match status" value="1"/>
</dbReference>
<dbReference type="Gene3D" id="3.40.470.10">
    <property type="entry name" value="Uracil-DNA glycosylase-like domain"/>
    <property type="match status" value="1"/>
</dbReference>
<gene>
    <name evidence="11" type="ORF">C7R54_07340</name>
</gene>
<evidence type="ECO:0000256" key="7">
    <source>
        <dbReference type="ARBA" id="ARBA00023004"/>
    </source>
</evidence>
<evidence type="ECO:0000259" key="10">
    <source>
        <dbReference type="SMART" id="SM00986"/>
    </source>
</evidence>
<evidence type="ECO:0000256" key="6">
    <source>
        <dbReference type="ARBA" id="ARBA00022801"/>
    </source>
</evidence>
<keyword evidence="3" id="KW-0004">4Fe-4S</keyword>
<evidence type="ECO:0000256" key="9">
    <source>
        <dbReference type="ARBA" id="ARBA00023204"/>
    </source>
</evidence>
<reference evidence="11 12" key="1">
    <citation type="journal article" date="2017" name="Int. J. Syst. Evol. Microbiol.">
        <title>Achromobacter aloeverae sp. nov., isolated from the root of Aloe vera (L.) Burm.f.</title>
        <authorList>
            <person name="Kuncharoen N."/>
            <person name="Muramatsu Y."/>
            <person name="Shibata C."/>
            <person name="Kamakura Y."/>
            <person name="Nakagawa Y."/>
            <person name="Tanasupawat S."/>
        </authorList>
    </citation>
    <scope>NUCLEOTIDE SEQUENCE [LARGE SCALE GENOMIC DNA]</scope>
    <source>
        <strain evidence="11 12">AVA-1</strain>
    </source>
</reference>
<dbReference type="GO" id="GO:0046872">
    <property type="term" value="F:metal ion binding"/>
    <property type="evidence" value="ECO:0007669"/>
    <property type="project" value="UniProtKB-KW"/>
</dbReference>
<dbReference type="SUPFAM" id="SSF52141">
    <property type="entry name" value="Uracil-DNA glycosylase-like"/>
    <property type="match status" value="1"/>
</dbReference>
<evidence type="ECO:0000256" key="5">
    <source>
        <dbReference type="ARBA" id="ARBA00022763"/>
    </source>
</evidence>
<keyword evidence="7" id="KW-0408">Iron</keyword>
<accession>A0A4Q1HND9</accession>
<dbReference type="GO" id="GO:0051539">
    <property type="term" value="F:4 iron, 4 sulfur cluster binding"/>
    <property type="evidence" value="ECO:0007669"/>
    <property type="project" value="UniProtKB-KW"/>
</dbReference>
<keyword evidence="5" id="KW-0227">DNA damage</keyword>
<keyword evidence="8" id="KW-0411">Iron-sulfur</keyword>
<evidence type="ECO:0000256" key="2">
    <source>
        <dbReference type="ARBA" id="ARBA00019403"/>
    </source>
</evidence>
<organism evidence="11 12">
    <name type="scientific">Achromobacter aloeverae</name>
    <dbReference type="NCBI Taxonomy" id="1750518"/>
    <lineage>
        <taxon>Bacteria</taxon>
        <taxon>Pseudomonadati</taxon>
        <taxon>Pseudomonadota</taxon>
        <taxon>Betaproteobacteria</taxon>
        <taxon>Burkholderiales</taxon>
        <taxon>Alcaligenaceae</taxon>
        <taxon>Achromobacter</taxon>
    </lineage>
</organism>
<dbReference type="EMBL" id="PYAL01000002">
    <property type="protein sequence ID" value="RXN91004.1"/>
    <property type="molecule type" value="Genomic_DNA"/>
</dbReference>
<evidence type="ECO:0000313" key="12">
    <source>
        <dbReference type="Proteomes" id="UP000290849"/>
    </source>
</evidence>
<dbReference type="PANTHER" id="PTHR33693:SF9">
    <property type="entry name" value="TYPE-4 URACIL-DNA GLYCOSYLASE"/>
    <property type="match status" value="1"/>
</dbReference>
<dbReference type="CDD" id="cd10030">
    <property type="entry name" value="UDG-F4_TTUDGA_SPO1dp_like"/>
    <property type="match status" value="1"/>
</dbReference>
<dbReference type="GO" id="GO:0097506">
    <property type="term" value="F:deaminated base DNA N-glycosylase activity"/>
    <property type="evidence" value="ECO:0007669"/>
    <property type="project" value="UniProtKB-ARBA"/>
</dbReference>
<keyword evidence="6" id="KW-0378">Hydrolase</keyword>
<dbReference type="InterPro" id="IPR005122">
    <property type="entry name" value="Uracil-DNA_glycosylase-like"/>
</dbReference>
<keyword evidence="9" id="KW-0234">DNA repair</keyword>
<dbReference type="Pfam" id="PF03167">
    <property type="entry name" value="UDG"/>
    <property type="match status" value="1"/>
</dbReference>
<keyword evidence="12" id="KW-1185">Reference proteome</keyword>
<evidence type="ECO:0000256" key="4">
    <source>
        <dbReference type="ARBA" id="ARBA00022723"/>
    </source>
</evidence>
<dbReference type="PANTHER" id="PTHR33693">
    <property type="entry name" value="TYPE-5 URACIL-DNA GLYCOSYLASE"/>
    <property type="match status" value="1"/>
</dbReference>
<proteinExistence type="inferred from homology"/>
<dbReference type="OrthoDB" id="5290748at2"/>
<name>A0A4Q1HND9_9BURK</name>
<dbReference type="SMART" id="SM00986">
    <property type="entry name" value="UDG"/>
    <property type="match status" value="1"/>
</dbReference>